<evidence type="ECO:0000256" key="2">
    <source>
        <dbReference type="ARBA" id="ARBA00023125"/>
    </source>
</evidence>
<name>A0A562HZ23_9GAMM</name>
<dbReference type="OrthoDB" id="5914130at2"/>
<dbReference type="Proteomes" id="UP000319627">
    <property type="component" value="Unassembled WGS sequence"/>
</dbReference>
<dbReference type="PANTHER" id="PTHR34605">
    <property type="entry name" value="PHAGE_INTEGRASE DOMAIN-CONTAINING PROTEIN"/>
    <property type="match status" value="1"/>
</dbReference>
<keyword evidence="3" id="KW-0233">DNA recombination</keyword>
<dbReference type="CDD" id="cd00799">
    <property type="entry name" value="INT_Cre_C"/>
    <property type="match status" value="1"/>
</dbReference>
<dbReference type="AlphaFoldDB" id="A0A562HZ23"/>
<dbReference type="GO" id="GO:0003677">
    <property type="term" value="F:DNA binding"/>
    <property type="evidence" value="ECO:0007669"/>
    <property type="project" value="UniProtKB-UniRule"/>
</dbReference>
<protein>
    <submittedName>
        <fullName evidence="7">Site-specific recombinase XerD</fullName>
    </submittedName>
</protein>
<dbReference type="Gene3D" id="1.10.443.10">
    <property type="entry name" value="Intergrase catalytic core"/>
    <property type="match status" value="1"/>
</dbReference>
<dbReference type="EMBL" id="VLKG01000019">
    <property type="protein sequence ID" value="TWH63794.1"/>
    <property type="molecule type" value="Genomic_DNA"/>
</dbReference>
<dbReference type="InterPro" id="IPR002104">
    <property type="entry name" value="Integrase_catalytic"/>
</dbReference>
<feature type="domain" description="Core-binding (CB)" evidence="6">
    <location>
        <begin position="1"/>
        <end position="74"/>
    </location>
</feature>
<evidence type="ECO:0000313" key="7">
    <source>
        <dbReference type="EMBL" id="TWH63794.1"/>
    </source>
</evidence>
<dbReference type="InterPro" id="IPR052925">
    <property type="entry name" value="Phage_Integrase-like_Recomb"/>
</dbReference>
<dbReference type="SUPFAM" id="SSF56349">
    <property type="entry name" value="DNA breaking-rejoining enzymes"/>
    <property type="match status" value="1"/>
</dbReference>
<sequence>MDSQVDRYLKAGTRDNTRRSYQSAIEHFEVTWGGFLPATSDSIARYLAQYAGVLSINTLKQRLAALAQWHISQGFPDPTKSPLVKQVIKGIRASHPVQTKQAKPLPIQHLEHMVQWMRQEIYSTSKPEEAKVLRRDIALLLIGFWRGFRSDELCRLRIEHIKVNLGQGMQIYLPYSKGDRHNLGTDYYAPALKYLCPVSAYLDWLNCSGLEQGAVFRSINRWGDIGAEALHPASLTGILTRIAQKTGLVEQASYSSHSLRRGFACWANAQGWDIKALMQYVGWKDLKSAMRYINPEGSFGNLALNPKGFSGAESHQINEGKTTKIALSNINTRPS</sequence>
<proteinExistence type="predicted"/>
<dbReference type="GO" id="GO:0006310">
    <property type="term" value="P:DNA recombination"/>
    <property type="evidence" value="ECO:0007669"/>
    <property type="project" value="UniProtKB-KW"/>
</dbReference>
<dbReference type="RefSeq" id="WP_144573352.1">
    <property type="nucleotide sequence ID" value="NZ_VLKG01000019.1"/>
</dbReference>
<dbReference type="PROSITE" id="PS51900">
    <property type="entry name" value="CB"/>
    <property type="match status" value="1"/>
</dbReference>
<accession>A0A562HZ23</accession>
<evidence type="ECO:0000256" key="4">
    <source>
        <dbReference type="PROSITE-ProRule" id="PRU01248"/>
    </source>
</evidence>
<dbReference type="InterPro" id="IPR044068">
    <property type="entry name" value="CB"/>
</dbReference>
<dbReference type="SUPFAM" id="SSF47823">
    <property type="entry name" value="lambda integrase-like, N-terminal domain"/>
    <property type="match status" value="1"/>
</dbReference>
<dbReference type="InterPro" id="IPR011010">
    <property type="entry name" value="DNA_brk_join_enz"/>
</dbReference>
<dbReference type="InterPro" id="IPR013762">
    <property type="entry name" value="Integrase-like_cat_sf"/>
</dbReference>
<reference evidence="7 8" key="1">
    <citation type="submission" date="2019-07" db="EMBL/GenBank/DDBJ databases">
        <title>Genomic Encyclopedia of Type Strains, Phase I: the one thousand microbial genomes (KMG-I) project.</title>
        <authorList>
            <person name="Kyrpides N."/>
        </authorList>
    </citation>
    <scope>NUCLEOTIDE SEQUENCE [LARGE SCALE GENOMIC DNA]</scope>
    <source>
        <strain evidence="7 8">DSM 375</strain>
    </source>
</reference>
<feature type="domain" description="Tyr recombinase" evidence="5">
    <location>
        <begin position="100"/>
        <end position="307"/>
    </location>
</feature>
<dbReference type="Gene3D" id="1.10.150.130">
    <property type="match status" value="1"/>
</dbReference>
<evidence type="ECO:0000256" key="1">
    <source>
        <dbReference type="ARBA" id="ARBA00022908"/>
    </source>
</evidence>
<evidence type="ECO:0000259" key="6">
    <source>
        <dbReference type="PROSITE" id="PS51900"/>
    </source>
</evidence>
<evidence type="ECO:0000256" key="3">
    <source>
        <dbReference type="ARBA" id="ARBA00023172"/>
    </source>
</evidence>
<dbReference type="PANTHER" id="PTHR34605:SF3">
    <property type="entry name" value="P CELL-TYPE AGGLUTINATION PROTEIN MAP4-LIKE-RELATED"/>
    <property type="match status" value="1"/>
</dbReference>
<keyword evidence="1" id="KW-0229">DNA integration</keyword>
<gene>
    <name evidence="7" type="ORF">LX59_03097</name>
</gene>
<comment type="caution">
    <text evidence="7">The sequence shown here is derived from an EMBL/GenBank/DDBJ whole genome shotgun (WGS) entry which is preliminary data.</text>
</comment>
<evidence type="ECO:0000259" key="5">
    <source>
        <dbReference type="PROSITE" id="PS51898"/>
    </source>
</evidence>
<dbReference type="PROSITE" id="PS51898">
    <property type="entry name" value="TYR_RECOMBINASE"/>
    <property type="match status" value="1"/>
</dbReference>
<evidence type="ECO:0000313" key="8">
    <source>
        <dbReference type="Proteomes" id="UP000319627"/>
    </source>
</evidence>
<dbReference type="InterPro" id="IPR010998">
    <property type="entry name" value="Integrase_recombinase_N"/>
</dbReference>
<keyword evidence="8" id="KW-1185">Reference proteome</keyword>
<dbReference type="GO" id="GO:0015074">
    <property type="term" value="P:DNA integration"/>
    <property type="evidence" value="ECO:0007669"/>
    <property type="project" value="UniProtKB-KW"/>
</dbReference>
<dbReference type="Pfam" id="PF00589">
    <property type="entry name" value="Phage_integrase"/>
    <property type="match status" value="1"/>
</dbReference>
<organism evidence="7 8">
    <name type="scientific">Azomonas agilis</name>
    <dbReference type="NCBI Taxonomy" id="116849"/>
    <lineage>
        <taxon>Bacteria</taxon>
        <taxon>Pseudomonadati</taxon>
        <taxon>Pseudomonadota</taxon>
        <taxon>Gammaproteobacteria</taxon>
        <taxon>Pseudomonadales</taxon>
        <taxon>Pseudomonadaceae</taxon>
        <taxon>Azomonas</taxon>
    </lineage>
</organism>
<keyword evidence="2 4" id="KW-0238">DNA-binding</keyword>